<protein>
    <submittedName>
        <fullName evidence="2">PIG-L family deacetylase</fullName>
    </submittedName>
</protein>
<dbReference type="Gene3D" id="3.40.50.10320">
    <property type="entry name" value="LmbE-like"/>
    <property type="match status" value="1"/>
</dbReference>
<keyword evidence="1" id="KW-0732">Signal</keyword>
<dbReference type="PANTHER" id="PTHR12993">
    <property type="entry name" value="N-ACETYLGLUCOSAMINYL-PHOSPHATIDYLINOSITOL DE-N-ACETYLASE-RELATED"/>
    <property type="match status" value="1"/>
</dbReference>
<accession>A0ABS9EF04</accession>
<dbReference type="RefSeq" id="WP_236133611.1">
    <property type="nucleotide sequence ID" value="NZ_JAKGTH010000008.1"/>
</dbReference>
<evidence type="ECO:0000256" key="1">
    <source>
        <dbReference type="SAM" id="SignalP"/>
    </source>
</evidence>
<dbReference type="SUPFAM" id="SSF52317">
    <property type="entry name" value="Class I glutamine amidotransferase-like"/>
    <property type="match status" value="1"/>
</dbReference>
<dbReference type="PANTHER" id="PTHR12993:SF23">
    <property type="entry name" value="N-ACETYLGLUCOSAMINYLPHOSPHATIDYLINOSITOL DEACETYLASE"/>
    <property type="match status" value="1"/>
</dbReference>
<sequence length="828" mass="92348">MRKTLLLVFCFLVTISEAQTPQKLNSAEIHQAIKKLNFLGSVLYIAAHPDDENTRLISYISNSLHARTGYLSVTRGDGGQNLLGPQLKELLGVIRTQELLAARRIDGGEQRFTRAIDFGYTKTPEEALKIWNKEIVLGDVVWAIRNFKPDVIINRFNHRTSGDTHGQHTASALLSFEAFKLAGNSSSYPNQLKLTKTYTPKKLYFNTSSWFYSSQEAFESASAQFSKFDTGVYFPYNGLSNPEIAALSRSQHQSQGFGSSGSRGSQIEYLELLEGEQPENSTNLFAGIDTSWNRLNGGLKIGQILKQVEENYDFENPSASVPQLLEAYKLILELQDEHWRIIKTEEIKNIIAASAGLYLEAVSKTPTATPSEKVTIALEAINRSPINMKLTAISLLPGNSEIKIQQELMDNSNWKTTASFKVHPTAKFTSAYWLKEQAALGTYTVKDQNLIGLPEAPSQYKARFSLTIEGIEISFDKAISYKTTHPVKGEIYQPFEIIPPVSINIADKVLIFANNDTKTVPVTITASKANISGKLDLKTSDGWKIVPRNTDFSIKEKGGTMTLNFDITPPSDQAEAILTPIVTIGDKTYSDEVVQIDYNHISLQTLALPVKTKLVKLIIKKKGEQIGYIEGAGDVIPESLEQIGYKVTKIAPSSILANYLANFDAIVVGIRAYNIVDDLKFQQEELFKYVENGGTLIFQYNVNRGLITNKLTPFPLEISRERVTEEDAEVSFLDKENPILNEPNKITSADFENWVQERGLYFPSSWGEEFTPILSMHDENEKALNGSLLCAKYGKGYFIYTGLSFFRQFPEGVPGAFRLFANIVSIGK</sequence>
<dbReference type="Proteomes" id="UP001179363">
    <property type="component" value="Unassembled WGS sequence"/>
</dbReference>
<keyword evidence="3" id="KW-1185">Reference proteome</keyword>
<dbReference type="Pfam" id="PF02585">
    <property type="entry name" value="PIG-L"/>
    <property type="match status" value="1"/>
</dbReference>
<dbReference type="InterPro" id="IPR003737">
    <property type="entry name" value="GlcNAc_PI_deacetylase-related"/>
</dbReference>
<organism evidence="2 3">
    <name type="scientific">Gillisia lutea</name>
    <dbReference type="NCBI Taxonomy" id="2909668"/>
    <lineage>
        <taxon>Bacteria</taxon>
        <taxon>Pseudomonadati</taxon>
        <taxon>Bacteroidota</taxon>
        <taxon>Flavobacteriia</taxon>
        <taxon>Flavobacteriales</taxon>
        <taxon>Flavobacteriaceae</taxon>
        <taxon>Gillisia</taxon>
    </lineage>
</organism>
<gene>
    <name evidence="2" type="ORF">L1I30_07260</name>
</gene>
<proteinExistence type="predicted"/>
<dbReference type="InterPro" id="IPR029062">
    <property type="entry name" value="Class_I_gatase-like"/>
</dbReference>
<reference evidence="2" key="1">
    <citation type="submission" date="2022-01" db="EMBL/GenBank/DDBJ databases">
        <title>Gillisia lutea sp. nov., isolated from marine plastic residues from the Malvarosa beach (Valencia, Spain).</title>
        <authorList>
            <person name="Vidal-Verdu A."/>
            <person name="Molina-Menor E."/>
            <person name="Satari L."/>
            <person name="Pascual J."/>
            <person name="Pereto J."/>
            <person name="Porcar M."/>
        </authorList>
    </citation>
    <scope>NUCLEOTIDE SEQUENCE</scope>
    <source>
        <strain evidence="2">M10.2A</strain>
    </source>
</reference>
<name>A0ABS9EF04_9FLAO</name>
<dbReference type="SUPFAM" id="SSF102588">
    <property type="entry name" value="LmbE-like"/>
    <property type="match status" value="1"/>
</dbReference>
<feature type="signal peptide" evidence="1">
    <location>
        <begin position="1"/>
        <end position="18"/>
    </location>
</feature>
<evidence type="ECO:0000313" key="3">
    <source>
        <dbReference type="Proteomes" id="UP001179363"/>
    </source>
</evidence>
<evidence type="ECO:0000313" key="2">
    <source>
        <dbReference type="EMBL" id="MCF4101457.1"/>
    </source>
</evidence>
<dbReference type="EMBL" id="JAKGTH010000008">
    <property type="protein sequence ID" value="MCF4101457.1"/>
    <property type="molecule type" value="Genomic_DNA"/>
</dbReference>
<comment type="caution">
    <text evidence="2">The sequence shown here is derived from an EMBL/GenBank/DDBJ whole genome shotgun (WGS) entry which is preliminary data.</text>
</comment>
<dbReference type="InterPro" id="IPR024078">
    <property type="entry name" value="LmbE-like_dom_sf"/>
</dbReference>
<feature type="chain" id="PRO_5046859973" evidence="1">
    <location>
        <begin position="19"/>
        <end position="828"/>
    </location>
</feature>